<accession>A0ABT0R2E2</accession>
<gene>
    <name evidence="16" type="ORF">Bequi_12065</name>
</gene>
<dbReference type="InterPro" id="IPR016483">
    <property type="entry name" value="UCP006404_Pept_M50_CBS"/>
</dbReference>
<dbReference type="InterPro" id="IPR008915">
    <property type="entry name" value="Peptidase_M50"/>
</dbReference>
<dbReference type="RefSeq" id="WP_249738184.1">
    <property type="nucleotide sequence ID" value="NZ_JAKNCJ010000008.1"/>
</dbReference>
<feature type="domain" description="Peptidase M50" evidence="15">
    <location>
        <begin position="53"/>
        <end position="125"/>
    </location>
</feature>
<feature type="transmembrane region" description="Helical" evidence="14">
    <location>
        <begin position="104"/>
        <end position="125"/>
    </location>
</feature>
<dbReference type="EMBL" id="JAKNCJ010000008">
    <property type="protein sequence ID" value="MCL6424102.1"/>
    <property type="molecule type" value="Genomic_DNA"/>
</dbReference>
<evidence type="ECO:0000256" key="7">
    <source>
        <dbReference type="ARBA" id="ARBA00022737"/>
    </source>
</evidence>
<dbReference type="GO" id="GO:0008233">
    <property type="term" value="F:peptidase activity"/>
    <property type="evidence" value="ECO:0007669"/>
    <property type="project" value="UniProtKB-KW"/>
</dbReference>
<keyword evidence="6 14" id="KW-0479">Metal-binding</keyword>
<keyword evidence="8 14" id="KW-0378">Hydrolase</keyword>
<keyword evidence="3 14" id="KW-1003">Cell membrane</keyword>
<evidence type="ECO:0000256" key="10">
    <source>
        <dbReference type="ARBA" id="ARBA00022989"/>
    </source>
</evidence>
<sequence>MPTPSLRLPGLPPIRVSGATAVMVVLIAVLVQPSFAVLPALSAGAAIGLSVLLALCLVVSILLHELAHAFSARAAGAQVDHIALTLWGGHTTYRSRRVSHGASVLISLSGPATNLLIGLLALLASSAAPDGGAAQQLLSLLSTLNLTLTAFNLLPGLPMDGGRALESILAAVLGSSAVGTRITAWIGRGIAVVVLAIPLLSLGSLDPSYGIVLLIWGAMIAMMLWQGASAALRAVRQQEALDGLSIADLARGARIVRADAPLSALEQSSLGAEQGALAVVIGSDGSAGLLDPDAVAAVPAHQRDQVPAGAVTAFHGPPGRISSTLEGEALLRVLGAHGRALHLVIDPSGAVVGVITAADVRARLQGR</sequence>
<protein>
    <recommendedName>
        <fullName evidence="14">Zinc metalloprotease</fullName>
    </recommendedName>
</protein>
<keyword evidence="17" id="KW-1185">Reference proteome</keyword>
<dbReference type="PIRSF" id="PIRSF006404">
    <property type="entry name" value="UCP006404_Pept_M50_CBS"/>
    <property type="match status" value="1"/>
</dbReference>
<reference evidence="16" key="1">
    <citation type="submission" date="2022-02" db="EMBL/GenBank/DDBJ databases">
        <authorList>
            <person name="Lee M."/>
            <person name="Kim S.-J."/>
            <person name="Jung M.-Y."/>
        </authorList>
    </citation>
    <scope>NUCLEOTIDE SEQUENCE</scope>
    <source>
        <strain evidence="16">JHP9</strain>
    </source>
</reference>
<name>A0ABT0R2E2_9MICO</name>
<evidence type="ECO:0000256" key="14">
    <source>
        <dbReference type="PIRNR" id="PIRNR006404"/>
    </source>
</evidence>
<evidence type="ECO:0000256" key="3">
    <source>
        <dbReference type="ARBA" id="ARBA00022475"/>
    </source>
</evidence>
<keyword evidence="9 14" id="KW-0862">Zinc</keyword>
<evidence type="ECO:0000256" key="11">
    <source>
        <dbReference type="ARBA" id="ARBA00023049"/>
    </source>
</evidence>
<evidence type="ECO:0000256" key="6">
    <source>
        <dbReference type="ARBA" id="ARBA00022723"/>
    </source>
</evidence>
<keyword evidence="4 14" id="KW-0645">Protease</keyword>
<keyword evidence="11 14" id="KW-0482">Metalloprotease</keyword>
<comment type="similarity">
    <text evidence="2 14">Belongs to the peptidase M50B family.</text>
</comment>
<dbReference type="Proteomes" id="UP001203761">
    <property type="component" value="Unassembled WGS sequence"/>
</dbReference>
<evidence type="ECO:0000256" key="13">
    <source>
        <dbReference type="ARBA" id="ARBA00023136"/>
    </source>
</evidence>
<feature type="transmembrane region" description="Helical" evidence="14">
    <location>
        <begin position="37"/>
        <end position="63"/>
    </location>
</feature>
<dbReference type="PANTHER" id="PTHR39188:SF3">
    <property type="entry name" value="STAGE IV SPORULATION PROTEIN FB"/>
    <property type="match status" value="1"/>
</dbReference>
<evidence type="ECO:0000256" key="12">
    <source>
        <dbReference type="ARBA" id="ARBA00023122"/>
    </source>
</evidence>
<evidence type="ECO:0000256" key="5">
    <source>
        <dbReference type="ARBA" id="ARBA00022692"/>
    </source>
</evidence>
<keyword evidence="13 14" id="KW-0472">Membrane</keyword>
<keyword evidence="12" id="KW-0129">CBS domain</keyword>
<feature type="transmembrane region" description="Helical" evidence="14">
    <location>
        <begin position="12"/>
        <end position="31"/>
    </location>
</feature>
<evidence type="ECO:0000256" key="9">
    <source>
        <dbReference type="ARBA" id="ARBA00022833"/>
    </source>
</evidence>
<evidence type="ECO:0000256" key="4">
    <source>
        <dbReference type="ARBA" id="ARBA00022670"/>
    </source>
</evidence>
<proteinExistence type="inferred from homology"/>
<evidence type="ECO:0000256" key="2">
    <source>
        <dbReference type="ARBA" id="ARBA00007931"/>
    </source>
</evidence>
<comment type="caution">
    <text evidence="16">The sequence shown here is derived from an EMBL/GenBank/DDBJ whole genome shotgun (WGS) entry which is preliminary data.</text>
</comment>
<organism evidence="16 17">
    <name type="scientific">Brachybacterium equifaecis</name>
    <dbReference type="NCBI Taxonomy" id="2910770"/>
    <lineage>
        <taxon>Bacteria</taxon>
        <taxon>Bacillati</taxon>
        <taxon>Actinomycetota</taxon>
        <taxon>Actinomycetes</taxon>
        <taxon>Micrococcales</taxon>
        <taxon>Dermabacteraceae</taxon>
        <taxon>Brachybacterium</taxon>
    </lineage>
</organism>
<evidence type="ECO:0000256" key="8">
    <source>
        <dbReference type="ARBA" id="ARBA00022801"/>
    </source>
</evidence>
<keyword evidence="5 14" id="KW-0812">Transmembrane</keyword>
<keyword evidence="7" id="KW-0677">Repeat</keyword>
<evidence type="ECO:0000256" key="1">
    <source>
        <dbReference type="ARBA" id="ARBA00004651"/>
    </source>
</evidence>
<evidence type="ECO:0000259" key="15">
    <source>
        <dbReference type="Pfam" id="PF02163"/>
    </source>
</evidence>
<dbReference type="Pfam" id="PF02163">
    <property type="entry name" value="Peptidase_M50"/>
    <property type="match status" value="2"/>
</dbReference>
<evidence type="ECO:0000313" key="17">
    <source>
        <dbReference type="Proteomes" id="UP001203761"/>
    </source>
</evidence>
<comment type="cofactor">
    <cofactor evidence="14">
        <name>Zn(2+)</name>
        <dbReference type="ChEBI" id="CHEBI:29105"/>
    </cofactor>
    <text evidence="14">Binds 1 zinc ion per subunit.</text>
</comment>
<dbReference type="PANTHER" id="PTHR39188">
    <property type="entry name" value="MEMBRANE-ASSOCIATED ZINC METALLOPROTEASE M50B"/>
    <property type="match status" value="1"/>
</dbReference>
<comment type="subcellular location">
    <subcellularLocation>
        <location evidence="1 14">Cell membrane</location>
        <topology evidence="1 14">Multi-pass membrane protein</topology>
    </subcellularLocation>
</comment>
<keyword evidence="10 14" id="KW-1133">Transmembrane helix</keyword>
<dbReference type="GO" id="GO:0006508">
    <property type="term" value="P:proteolysis"/>
    <property type="evidence" value="ECO:0007669"/>
    <property type="project" value="UniProtKB-KW"/>
</dbReference>
<feature type="transmembrane region" description="Helical" evidence="14">
    <location>
        <begin position="209"/>
        <end position="228"/>
    </location>
</feature>
<feature type="transmembrane region" description="Helical" evidence="14">
    <location>
        <begin position="169"/>
        <end position="197"/>
    </location>
</feature>
<evidence type="ECO:0000313" key="16">
    <source>
        <dbReference type="EMBL" id="MCL6424102.1"/>
    </source>
</evidence>
<feature type="transmembrane region" description="Helical" evidence="14">
    <location>
        <begin position="137"/>
        <end position="157"/>
    </location>
</feature>
<feature type="domain" description="Peptidase M50" evidence="15">
    <location>
        <begin position="132"/>
        <end position="177"/>
    </location>
</feature>